<keyword evidence="3" id="KW-0479">Metal-binding</keyword>
<dbReference type="NCBIfam" id="TIGR01068">
    <property type="entry name" value="thioredoxin"/>
    <property type="match status" value="1"/>
</dbReference>
<dbReference type="EMBL" id="CP147920">
    <property type="protein sequence ID" value="XAU15694.1"/>
    <property type="molecule type" value="Genomic_DNA"/>
</dbReference>
<dbReference type="NCBIfam" id="NF008229">
    <property type="entry name" value="PRK10996.1"/>
    <property type="match status" value="1"/>
</dbReference>
<dbReference type="InterPro" id="IPR005746">
    <property type="entry name" value="Thioredoxin"/>
</dbReference>
<dbReference type="Gene3D" id="3.40.30.10">
    <property type="entry name" value="Glutaredoxin"/>
    <property type="match status" value="1"/>
</dbReference>
<organism evidence="9 10">
    <name type="scientific">Sulfurimonas diazotrophicus</name>
    <dbReference type="NCBI Taxonomy" id="3131939"/>
    <lineage>
        <taxon>Bacteria</taxon>
        <taxon>Pseudomonadati</taxon>
        <taxon>Campylobacterota</taxon>
        <taxon>Epsilonproteobacteria</taxon>
        <taxon>Campylobacterales</taxon>
        <taxon>Sulfurimonadaceae</taxon>
        <taxon>Sulfurimonas</taxon>
    </lineage>
</organism>
<dbReference type="PROSITE" id="PS51352">
    <property type="entry name" value="THIOREDOXIN_2"/>
    <property type="match status" value="1"/>
</dbReference>
<dbReference type="InterPro" id="IPR036249">
    <property type="entry name" value="Thioredoxin-like_sf"/>
</dbReference>
<accession>A0ABZ3HBI6</accession>
<dbReference type="Proteomes" id="UP001447842">
    <property type="component" value="Chromosome"/>
</dbReference>
<evidence type="ECO:0000256" key="7">
    <source>
        <dbReference type="NCBIfam" id="TIGR01068"/>
    </source>
</evidence>
<evidence type="ECO:0000313" key="10">
    <source>
        <dbReference type="Proteomes" id="UP001447842"/>
    </source>
</evidence>
<dbReference type="SUPFAM" id="SSF52833">
    <property type="entry name" value="Thioredoxin-like"/>
    <property type="match status" value="1"/>
</dbReference>
<proteinExistence type="inferred from homology"/>
<keyword evidence="10" id="KW-1185">Reference proteome</keyword>
<comment type="similarity">
    <text evidence="1">Belongs to the thioredoxin family.</text>
</comment>
<gene>
    <name evidence="9" type="primary">trxC</name>
    <name evidence="9" type="ORF">WCY31_03100</name>
</gene>
<feature type="domain" description="Thioredoxin" evidence="8">
    <location>
        <begin position="34"/>
        <end position="143"/>
    </location>
</feature>
<reference evidence="9 10" key="1">
    <citation type="submission" date="2024-03" db="EMBL/GenBank/DDBJ databases">
        <title>Sulfurimonas sp. HSL3-1.</title>
        <authorList>
            <person name="Wang S."/>
        </authorList>
    </citation>
    <scope>NUCLEOTIDE SEQUENCE [LARGE SCALE GENOMIC DNA]</scope>
    <source>
        <strain evidence="9 10">HSL3-1</strain>
    </source>
</reference>
<dbReference type="InterPro" id="IPR013766">
    <property type="entry name" value="Thioredoxin_domain"/>
</dbReference>
<dbReference type="Gene3D" id="2.30.30.380">
    <property type="entry name" value="Zn-finger domain of Sec23/24"/>
    <property type="match status" value="1"/>
</dbReference>
<evidence type="ECO:0000256" key="6">
    <source>
        <dbReference type="ARBA" id="ARBA00023284"/>
    </source>
</evidence>
<sequence length="143" mass="15815">MDKRKVVCPHCGQVNAVPVKETYAKANCGHCRHSLLDTKPIALDASAFDNQIANSDIPVIVDFWAPWCGPCRMMAPAFEEAATSFVLKARFAKVNTEEQQALASRFHIQSIPTLIAFKGGREVDRVSGALSAEQLRQWVGRFL</sequence>
<evidence type="ECO:0000256" key="4">
    <source>
        <dbReference type="ARBA" id="ARBA00022982"/>
    </source>
</evidence>
<evidence type="ECO:0000256" key="1">
    <source>
        <dbReference type="ARBA" id="ARBA00008987"/>
    </source>
</evidence>
<dbReference type="PROSITE" id="PS00194">
    <property type="entry name" value="THIOREDOXIN_1"/>
    <property type="match status" value="1"/>
</dbReference>
<keyword evidence="4" id="KW-0249">Electron transport</keyword>
<evidence type="ECO:0000259" key="8">
    <source>
        <dbReference type="PROSITE" id="PS51352"/>
    </source>
</evidence>
<evidence type="ECO:0000256" key="2">
    <source>
        <dbReference type="ARBA" id="ARBA00022448"/>
    </source>
</evidence>
<dbReference type="InterPro" id="IPR017937">
    <property type="entry name" value="Thioredoxin_CS"/>
</dbReference>
<dbReference type="InterPro" id="IPR049299">
    <property type="entry name" value="Thio2_N"/>
</dbReference>
<dbReference type="PANTHER" id="PTHR45663:SF40">
    <property type="entry name" value="THIOREDOXIN 2"/>
    <property type="match status" value="1"/>
</dbReference>
<dbReference type="PRINTS" id="PR00421">
    <property type="entry name" value="THIOREDOXIN"/>
</dbReference>
<dbReference type="Pfam" id="PF21352">
    <property type="entry name" value="Zn_ribbon_Thio2"/>
    <property type="match status" value="1"/>
</dbReference>
<dbReference type="CDD" id="cd02947">
    <property type="entry name" value="TRX_family"/>
    <property type="match status" value="1"/>
</dbReference>
<keyword evidence="6" id="KW-0676">Redox-active center</keyword>
<dbReference type="PANTHER" id="PTHR45663">
    <property type="entry name" value="GEO12009P1"/>
    <property type="match status" value="1"/>
</dbReference>
<keyword evidence="2" id="KW-0813">Transport</keyword>
<evidence type="ECO:0000313" key="9">
    <source>
        <dbReference type="EMBL" id="XAU15694.1"/>
    </source>
</evidence>
<evidence type="ECO:0000256" key="5">
    <source>
        <dbReference type="ARBA" id="ARBA00023157"/>
    </source>
</evidence>
<dbReference type="RefSeq" id="WP_345973078.1">
    <property type="nucleotide sequence ID" value="NZ_CP147920.1"/>
</dbReference>
<evidence type="ECO:0000256" key="3">
    <source>
        <dbReference type="ARBA" id="ARBA00022723"/>
    </source>
</evidence>
<name>A0ABZ3HBI6_9BACT</name>
<protein>
    <recommendedName>
        <fullName evidence="7">Thioredoxin</fullName>
    </recommendedName>
</protein>
<keyword evidence="5" id="KW-1015">Disulfide bond</keyword>
<dbReference type="Pfam" id="PF00085">
    <property type="entry name" value="Thioredoxin"/>
    <property type="match status" value="1"/>
</dbReference>